<feature type="compositionally biased region" description="Basic and acidic residues" evidence="6">
    <location>
        <begin position="2202"/>
        <end position="2221"/>
    </location>
</feature>
<dbReference type="InterPro" id="IPR041677">
    <property type="entry name" value="DNA2/NAM7_AAA_11"/>
</dbReference>
<dbReference type="Pfam" id="PF17866">
    <property type="entry name" value="AAA_lid_6"/>
    <property type="match status" value="2"/>
</dbReference>
<feature type="compositionally biased region" description="Basic and acidic residues" evidence="6">
    <location>
        <begin position="2231"/>
        <end position="2243"/>
    </location>
</feature>
<feature type="region of interest" description="Disordered" evidence="6">
    <location>
        <begin position="1211"/>
        <end position="1278"/>
    </location>
</feature>
<dbReference type="CDD" id="cd18808">
    <property type="entry name" value="SF1_C_Upf1"/>
    <property type="match status" value="1"/>
</dbReference>
<organism evidence="8 9">
    <name type="scientific">Capronia epimyces CBS 606.96</name>
    <dbReference type="NCBI Taxonomy" id="1182542"/>
    <lineage>
        <taxon>Eukaryota</taxon>
        <taxon>Fungi</taxon>
        <taxon>Dikarya</taxon>
        <taxon>Ascomycota</taxon>
        <taxon>Pezizomycotina</taxon>
        <taxon>Eurotiomycetes</taxon>
        <taxon>Chaetothyriomycetidae</taxon>
        <taxon>Chaetothyriales</taxon>
        <taxon>Herpotrichiellaceae</taxon>
        <taxon>Capronia</taxon>
    </lineage>
</organism>
<evidence type="ECO:0000313" key="9">
    <source>
        <dbReference type="Proteomes" id="UP000019478"/>
    </source>
</evidence>
<evidence type="ECO:0000256" key="4">
    <source>
        <dbReference type="ARBA" id="ARBA00022840"/>
    </source>
</evidence>
<dbReference type="InterPro" id="IPR041627">
    <property type="entry name" value="AAA_lid_6"/>
</dbReference>
<dbReference type="InterPro" id="IPR000641">
    <property type="entry name" value="CbxX/CfxQ"/>
</dbReference>
<evidence type="ECO:0000256" key="2">
    <source>
        <dbReference type="ARBA" id="ARBA00022741"/>
    </source>
</evidence>
<dbReference type="InterPro" id="IPR050773">
    <property type="entry name" value="CbxX/CfxQ_RuBisCO_ESX"/>
</dbReference>
<evidence type="ECO:0000256" key="3">
    <source>
        <dbReference type="ARBA" id="ARBA00022806"/>
    </source>
</evidence>
<dbReference type="FunFam" id="3.40.50.300:FF:000216">
    <property type="entry name" value="Type VII secretion ATPase EccA"/>
    <property type="match status" value="3"/>
</dbReference>
<feature type="region of interest" description="Disordered" evidence="6">
    <location>
        <begin position="2114"/>
        <end position="2147"/>
    </location>
</feature>
<feature type="domain" description="AAA+ ATPase" evidence="7">
    <location>
        <begin position="1878"/>
        <end position="2015"/>
    </location>
</feature>
<dbReference type="Pfam" id="PF13086">
    <property type="entry name" value="AAA_11"/>
    <property type="match status" value="1"/>
</dbReference>
<evidence type="ECO:0000313" key="8">
    <source>
        <dbReference type="EMBL" id="EXJ91781.1"/>
    </source>
</evidence>
<dbReference type="PANTHER" id="PTHR43392:SF2">
    <property type="entry name" value="AAA-TYPE ATPASE FAMILY PROTEIN _ ANKYRIN REPEAT FAMILY PROTEIN"/>
    <property type="match status" value="1"/>
</dbReference>
<dbReference type="FunFam" id="1.10.8.60:FF:000160">
    <property type="entry name" value="WGS project CABT00000000 data, contig 2.55"/>
    <property type="match status" value="1"/>
</dbReference>
<feature type="compositionally biased region" description="Low complexity" evidence="6">
    <location>
        <begin position="2130"/>
        <end position="2141"/>
    </location>
</feature>
<feature type="domain" description="AAA+ ATPase" evidence="7">
    <location>
        <begin position="1317"/>
        <end position="1453"/>
    </location>
</feature>
<dbReference type="GO" id="GO:0016887">
    <property type="term" value="F:ATP hydrolysis activity"/>
    <property type="evidence" value="ECO:0007669"/>
    <property type="project" value="InterPro"/>
</dbReference>
<evidence type="ECO:0000259" key="7">
    <source>
        <dbReference type="SMART" id="SM00382"/>
    </source>
</evidence>
<keyword evidence="2" id="KW-0547">Nucleotide-binding</keyword>
<keyword evidence="9" id="KW-1185">Reference proteome</keyword>
<dbReference type="PRINTS" id="PR00819">
    <property type="entry name" value="CBXCFQXSUPER"/>
</dbReference>
<protein>
    <recommendedName>
        <fullName evidence="7">AAA+ ATPase domain-containing protein</fullName>
    </recommendedName>
</protein>
<comment type="similarity">
    <text evidence="1">Belongs to the CbxX/CfxQ family.</text>
</comment>
<feature type="domain" description="AAA+ ATPase" evidence="7">
    <location>
        <begin position="1595"/>
        <end position="1749"/>
    </location>
</feature>
<dbReference type="InterPro" id="IPR003959">
    <property type="entry name" value="ATPase_AAA_core"/>
</dbReference>
<dbReference type="Pfam" id="PF00004">
    <property type="entry name" value="AAA"/>
    <property type="match status" value="3"/>
</dbReference>
<dbReference type="STRING" id="1182542.W9YR85"/>
<dbReference type="Proteomes" id="UP000019478">
    <property type="component" value="Unassembled WGS sequence"/>
</dbReference>
<dbReference type="Pfam" id="PF13087">
    <property type="entry name" value="AAA_12"/>
    <property type="match status" value="1"/>
</dbReference>
<feature type="coiled-coil region" evidence="5">
    <location>
        <begin position="1139"/>
        <end position="1209"/>
    </location>
</feature>
<dbReference type="eggNOG" id="KOG0730">
    <property type="taxonomic scope" value="Eukaryota"/>
</dbReference>
<dbReference type="Gene3D" id="3.40.50.300">
    <property type="entry name" value="P-loop containing nucleotide triphosphate hydrolases"/>
    <property type="match status" value="6"/>
</dbReference>
<evidence type="ECO:0000256" key="5">
    <source>
        <dbReference type="SAM" id="Coils"/>
    </source>
</evidence>
<dbReference type="GeneID" id="19164471"/>
<dbReference type="SMART" id="SM00382">
    <property type="entry name" value="AAA"/>
    <property type="match status" value="4"/>
</dbReference>
<dbReference type="OrthoDB" id="2423195at2759"/>
<feature type="coiled-coil region" evidence="5">
    <location>
        <begin position="570"/>
        <end position="597"/>
    </location>
</feature>
<proteinExistence type="inferred from homology"/>
<feature type="region of interest" description="Disordered" evidence="6">
    <location>
        <begin position="2201"/>
        <end position="2243"/>
    </location>
</feature>
<dbReference type="SUPFAM" id="SSF52540">
    <property type="entry name" value="P-loop containing nucleoside triphosphate hydrolases"/>
    <property type="match status" value="4"/>
</dbReference>
<evidence type="ECO:0000256" key="6">
    <source>
        <dbReference type="SAM" id="MobiDB-lite"/>
    </source>
</evidence>
<feature type="compositionally biased region" description="Basic and acidic residues" evidence="6">
    <location>
        <begin position="1263"/>
        <end position="1272"/>
    </location>
</feature>
<dbReference type="eggNOG" id="KOG1807">
    <property type="taxonomic scope" value="Eukaryota"/>
</dbReference>
<dbReference type="CDD" id="cd17936">
    <property type="entry name" value="EEXXEc_NFX1"/>
    <property type="match status" value="1"/>
</dbReference>
<dbReference type="GO" id="GO:0004386">
    <property type="term" value="F:helicase activity"/>
    <property type="evidence" value="ECO:0007669"/>
    <property type="project" value="InterPro"/>
</dbReference>
<dbReference type="GO" id="GO:0005524">
    <property type="term" value="F:ATP binding"/>
    <property type="evidence" value="ECO:0007669"/>
    <property type="project" value="UniProtKB-KW"/>
</dbReference>
<accession>W9YR85</accession>
<keyword evidence="3" id="KW-0347">Helicase</keyword>
<dbReference type="EMBL" id="AMGY01000001">
    <property type="protein sequence ID" value="EXJ91781.1"/>
    <property type="molecule type" value="Genomic_DNA"/>
</dbReference>
<dbReference type="PANTHER" id="PTHR43392">
    <property type="entry name" value="AAA-TYPE ATPASE FAMILY PROTEIN / ANKYRIN REPEAT FAMILY PROTEIN"/>
    <property type="match status" value="1"/>
</dbReference>
<reference evidence="8 9" key="1">
    <citation type="submission" date="2013-03" db="EMBL/GenBank/DDBJ databases">
        <title>The Genome Sequence of Capronia epimyces CBS 606.96.</title>
        <authorList>
            <consortium name="The Broad Institute Genomics Platform"/>
            <person name="Cuomo C."/>
            <person name="de Hoog S."/>
            <person name="Gorbushina A."/>
            <person name="Walker B."/>
            <person name="Young S.K."/>
            <person name="Zeng Q."/>
            <person name="Gargeya S."/>
            <person name="Fitzgerald M."/>
            <person name="Haas B."/>
            <person name="Abouelleil A."/>
            <person name="Allen A.W."/>
            <person name="Alvarado L."/>
            <person name="Arachchi H.M."/>
            <person name="Berlin A.M."/>
            <person name="Chapman S.B."/>
            <person name="Gainer-Dewar J."/>
            <person name="Goldberg J."/>
            <person name="Griggs A."/>
            <person name="Gujja S."/>
            <person name="Hansen M."/>
            <person name="Howarth C."/>
            <person name="Imamovic A."/>
            <person name="Ireland A."/>
            <person name="Larimer J."/>
            <person name="McCowan C."/>
            <person name="Murphy C."/>
            <person name="Pearson M."/>
            <person name="Poon T.W."/>
            <person name="Priest M."/>
            <person name="Roberts A."/>
            <person name="Saif S."/>
            <person name="Shea T."/>
            <person name="Sisk P."/>
            <person name="Sykes S."/>
            <person name="Wortman J."/>
            <person name="Nusbaum C."/>
            <person name="Birren B."/>
        </authorList>
    </citation>
    <scope>NUCLEOTIDE SEQUENCE [LARGE SCALE GENOMIC DNA]</scope>
    <source>
        <strain evidence="8 9">CBS 606.96</strain>
    </source>
</reference>
<keyword evidence="4" id="KW-0067">ATP-binding</keyword>
<gene>
    <name evidence="8" type="ORF">A1O3_00331</name>
</gene>
<keyword evidence="3" id="KW-0378">Hydrolase</keyword>
<name>W9YR85_9EURO</name>
<feature type="region of interest" description="Disordered" evidence="6">
    <location>
        <begin position="2166"/>
        <end position="2186"/>
    </location>
</feature>
<dbReference type="InterPro" id="IPR003593">
    <property type="entry name" value="AAA+_ATPase"/>
</dbReference>
<keyword evidence="5" id="KW-0175">Coiled coil</keyword>
<dbReference type="InterPro" id="IPR027417">
    <property type="entry name" value="P-loop_NTPase"/>
</dbReference>
<sequence length="2328" mass="260755">MSDRSARLSKHFSQVEQGKKKVDKTADAKLFLEAVCGQTDALRCVEKLASSSHAIQALQNSLRFDISEPFLNGPAADFLTYLRAPGVEQLGNGLLLRKIILTVVDPPAFWNALVGAHGRKALTEGSEVAFAWLLLQLVTSPSSTDEINRAAKAAVEDRSILDSPFHEVRSFGYKIQNILNIKSTGIPRLDDYNPGGRHDNDFEDFRKIAILPTPDEISSTETPFYRKADEVYETEPHLRPATHYDNQFRLLREDFLAELRNDLQISQGKRKGRRSAVEIHGLRFKGLDCGTEIRRKPCSLTFLCQKGLPPISAMSESNRRLFIKENKIFLKHQSFGCLMQGREIVAFASLDRNEDLLLKEIPVLVLQVAEADAVTRVLARAVQGHQPFHFIVVDTAVFAYEPVLRRLQEKTEFPLSNALLSPTPSVQTLDVSYTLSHLVQQIRETKGHDIHRVLGISKPISLDPSQLESLLASLGSALSLIQGPPGTGKSFMGAILAKILHDYTTQTILVICYTNHALDQFLEDLMDIGIPDKSMVRLGAKSSDRTKKLGLTEQSSSGSRTNTRRPWAFIYEQKDRLRELERNLREKLTRFQRHITRAELMEHLEFSAEDFYEAFLVPEQEDGMQRVGKGGKQVHRYYLLDCWMNGHDAGVFRKLVKKEHDGIWKMSNQSRRESVDNWRKDILRDDLEEIARLFKDFNRTQHDIEDYFHQTKDADIFQQKRVIACTTTAAAKYAGALEAANAGVILVEEAGEILESHILTSMTRNTKQLVLIGDHKQLRPKVNNYSLTVEKGDGFDLNRSMFERLVLRGYPHTTLLKQHRMRPGISQLIRHLTYPDLQDAEKTQNRPALRGLQNTVVFVNHEQPELDLNGVSERRDPTAKASKENPFEVEMVLKCVRYLGQQGYGTERIVVLVPYLGQLFLLRNELSKNNDPVLNDLDSHDLVRAGLLAPAGAQMKKRPILISTIDNYQGEERDIVIASLTRSNGEGDVGFMAAPERLNVLLSRARNGLIVIGNFNTFRKSRKAKTAWEPLLTLLTERGQVYDGFPVKCERHPSRTAIIRNPQEFEIECPDGGCADPCTSLLRCGVHTCPQRCHQLSDHSKMDCNTIIESTCPQKHRYRWRCHKGAPASCPTCEREKQIEDEKRRRDFELERKREARQREHAKQLAEVQQRIEEQKQIMKDVAEEKERQNALAQKIQDLNDLMEKAELIGQPQPQLPVRTSASKPPNLSAGVPTPPEAQAQAQDPKPTKPPKASQMRSSPSAARDEWERQKTMEGQSNKSLDALMRMIGLEEVKDKFLSIKAKVDTVVRQNTSLKDERFGAALLGNPGTGKTTVARLYAKFLGAVGVIPGDFFVETSGSRLASDGIPGCKKHLEAICNNGGGALFIDEAYQLVSGQNYGGSQVLDFLLAEVENLTGKVVFILAGYSKNMEAFFAHNPGIPSRFPIEFQFRDYEDAELQSILRDRIDRKYSGGMTIEGDPGGLYMRIVSRRIGRGRGRDGFGNARAVHNEFSRIADRQAKRLQHERRAGARPDDMLLTKEDLLGPEPGAVLKGNAAWGKLQKLTGLESVKQAVRSLLDTIQFNYGRELEEKPLVEYSLNKVFVGNPGTGKTTVAKLYGQILADMGFLSSGEVVVKNPSDFVGNVLGASESTTRGILASTVGKVLVIDEAYMLSGGSSSASAGGASGAGTDPYKAAVVDTIVAEVQSVPGDDRCVLLLGYKDLMETMFQNVNPALARRFPMDSAFYFEDYTDDDLQTILDLKLGQIGFGVTPEAKKVVRARLGLARDRPHFGNAGEVDILLDRAKMEHQKRLSSRQTKSIDVLEALDFDPDFRRAEQGPTNCRKLFDGVVGCEDLIQQLEGYQRTVANMKKLDMDPREQIPFSFLFRGPPGTGKTSTARRMGKIFYDMGFLATAEVVECSATDLVGQYVGQTGPKTQKLLEKALGKVLLIDEAYRLAEGHFAQEAMDELVDCLTKPKFAQKLIVILAGYDNDIDRLMSANPGLTSRFPETITFQHLSPKQCLELFQQCLRKGDKLDSAAVLARSETFKETLLQLFKTLAQLPAWGNARDVKTLAKSVTNKVLSSTTAAAAADGQFRFEITEDTVLLVFRQMVSERERRQQSIPSSRHPTLPMQPSQQSPHQAAPMPPAFNLDVNTAATAHQKLSVAPLSAKVGPSVNPDHQTPGCERDPGVSDEIWAQLQCDQHAADEREHQHRELLDQEQKAQEQLQTKAAAEQEARRREEEESIAEARRLLEQERLRRELEWREQVAIAARLEQARKAREQERRKEEAAQAKLRQMGVCVAGFRWIKQATGYRCAGGSHYISNEQLGM</sequence>
<feature type="domain" description="AAA+ ATPase" evidence="7">
    <location>
        <begin position="475"/>
        <end position="903"/>
    </location>
</feature>
<dbReference type="HOGENOM" id="CLU_001133_0_0_1"/>
<dbReference type="RefSeq" id="XP_007728671.1">
    <property type="nucleotide sequence ID" value="XM_007730481.1"/>
</dbReference>
<dbReference type="InterPro" id="IPR047187">
    <property type="entry name" value="SF1_C_Upf1"/>
</dbReference>
<evidence type="ECO:0000256" key="1">
    <source>
        <dbReference type="ARBA" id="ARBA00010378"/>
    </source>
</evidence>
<dbReference type="CDD" id="cd00009">
    <property type="entry name" value="AAA"/>
    <property type="match status" value="2"/>
</dbReference>
<dbReference type="InterPro" id="IPR041679">
    <property type="entry name" value="DNA2/NAM7-like_C"/>
</dbReference>
<dbReference type="FunFam" id="3.40.50.300:FF:001660">
    <property type="entry name" value="NF-X1 finger and helicase protein, putative"/>
    <property type="match status" value="1"/>
</dbReference>
<dbReference type="Gene3D" id="1.10.8.60">
    <property type="match status" value="2"/>
</dbReference>
<comment type="caution">
    <text evidence="8">The sequence shown here is derived from an EMBL/GenBank/DDBJ whole genome shotgun (WGS) entry which is preliminary data.</text>
</comment>
<dbReference type="CDD" id="cd06008">
    <property type="entry name" value="NF-X1-zinc-finger"/>
    <property type="match status" value="1"/>
</dbReference>